<keyword evidence="3" id="KW-1185">Reference proteome</keyword>
<keyword evidence="1" id="KW-0677">Repeat</keyword>
<reference evidence="2" key="1">
    <citation type="submission" date="2023-07" db="EMBL/GenBank/DDBJ databases">
        <title>Mycolicibacterium sp. nov., a novel bacterial species.</title>
        <authorList>
            <person name="Cao Y."/>
        </authorList>
    </citation>
    <scope>NUCLEOTIDE SEQUENCE</scope>
    <source>
        <strain evidence="2">KC 300</strain>
    </source>
</reference>
<comment type="caution">
    <text evidence="2">The sequence shown here is derived from an EMBL/GenBank/DDBJ whole genome shotgun (WGS) entry which is preliminary data.</text>
</comment>
<dbReference type="Gene3D" id="2.120.10.30">
    <property type="entry name" value="TolB, C-terminal domain"/>
    <property type="match status" value="1"/>
</dbReference>
<dbReference type="SUPFAM" id="SSF101898">
    <property type="entry name" value="NHL repeat"/>
    <property type="match status" value="1"/>
</dbReference>
<evidence type="ECO:0008006" key="4">
    <source>
        <dbReference type="Google" id="ProtNLM"/>
    </source>
</evidence>
<protein>
    <recommendedName>
        <fullName evidence="4">NHL repeat-containing protein</fullName>
    </recommendedName>
</protein>
<evidence type="ECO:0000313" key="2">
    <source>
        <dbReference type="EMBL" id="MDO3636862.1"/>
    </source>
</evidence>
<evidence type="ECO:0000313" key="3">
    <source>
        <dbReference type="Proteomes" id="UP001168823"/>
    </source>
</evidence>
<dbReference type="Pfam" id="PF01436">
    <property type="entry name" value="NHL"/>
    <property type="match status" value="1"/>
</dbReference>
<dbReference type="Proteomes" id="UP001168823">
    <property type="component" value="Unassembled WGS sequence"/>
</dbReference>
<dbReference type="EMBL" id="JAUMSQ010000090">
    <property type="protein sequence ID" value="MDO3636862.1"/>
    <property type="molecule type" value="Genomic_DNA"/>
</dbReference>
<organism evidence="2 3">
    <name type="scientific">Mycolicibacterium arseniciresistens</name>
    <dbReference type="NCBI Taxonomy" id="3062257"/>
    <lineage>
        <taxon>Bacteria</taxon>
        <taxon>Bacillati</taxon>
        <taxon>Actinomycetota</taxon>
        <taxon>Actinomycetes</taxon>
        <taxon>Mycobacteriales</taxon>
        <taxon>Mycobacteriaceae</taxon>
        <taxon>Mycolicibacterium</taxon>
    </lineage>
</organism>
<gene>
    <name evidence="2" type="ORF">Q2100_14000</name>
</gene>
<dbReference type="InterPro" id="IPR001258">
    <property type="entry name" value="NHL_repeat"/>
</dbReference>
<dbReference type="InterPro" id="IPR011042">
    <property type="entry name" value="6-blade_b-propeller_TolB-like"/>
</dbReference>
<evidence type="ECO:0000256" key="1">
    <source>
        <dbReference type="ARBA" id="ARBA00022737"/>
    </source>
</evidence>
<name>A0ABT8UGE1_9MYCO</name>
<accession>A0ABT8UGE1</accession>
<dbReference type="RefSeq" id="WP_302914555.1">
    <property type="nucleotide sequence ID" value="NZ_JAUMSQ010000090.1"/>
</dbReference>
<proteinExistence type="predicted"/>
<sequence>MTVVFTEFLGGRVFEVDGDTLDPGTLTEFGGAALSGPSGAARDGTGTVAVAELTGDSLAAANFGGGWTRFGSSGSGTGEFRRPVATAFSGGRLVALDGGNSRLVFIDDIGGGGWTTYGHMGAPTAADPAEGAYADPRGLAVDTSDRIWVTDPGAHRLTRIDGDLGGWTEIPLPGGAKPTVPYSVCSHLDGVALIDVGNRRLLIVDDAGTRAVALDGAAWPAPTFVASAGDNLVVADLRANELRLLQPAGDGFDEVARLRGSPPDVVVPLFDSIGGLGS</sequence>